<dbReference type="InterPro" id="IPR036388">
    <property type="entry name" value="WH-like_DNA-bd_sf"/>
</dbReference>
<keyword evidence="1" id="KW-0805">Transcription regulation</keyword>
<evidence type="ECO:0000259" key="4">
    <source>
        <dbReference type="PROSITE" id="PS51118"/>
    </source>
</evidence>
<dbReference type="Pfam" id="PF01638">
    <property type="entry name" value="HxlR"/>
    <property type="match status" value="1"/>
</dbReference>
<evidence type="ECO:0000256" key="1">
    <source>
        <dbReference type="ARBA" id="ARBA00023015"/>
    </source>
</evidence>
<dbReference type="EMBL" id="CP003178">
    <property type="protein sequence ID" value="AEW03460.1"/>
    <property type="molecule type" value="Genomic_DNA"/>
</dbReference>
<dbReference type="eggNOG" id="COG1733">
    <property type="taxonomic scope" value="Bacteria"/>
</dbReference>
<dbReference type="Gene3D" id="1.10.10.10">
    <property type="entry name" value="Winged helix-like DNA-binding domain superfamily/Winged helix DNA-binding domain"/>
    <property type="match status" value="1"/>
</dbReference>
<sequence length="136" mass="15701">MEGSDIDPQCLDMKNCSEKKPEHLNCSIRQILDRFGDKWSILIISTLGHVGKQRFNELNQQIGDISQKMLTVTLRSLEADGLISRTLYPEIPPRVEYELTELGRSLLPHIEQLALWAEQHMKTILKNRELYAQKIS</sequence>
<dbReference type="KEGG" id="nko:Niako_7244"/>
<dbReference type="HOGENOM" id="CLU_111585_2_1_10"/>
<protein>
    <submittedName>
        <fullName evidence="5">Transcriptional regulator, HxlR family</fullName>
    </submittedName>
</protein>
<evidence type="ECO:0000313" key="5">
    <source>
        <dbReference type="EMBL" id="AEW03460.1"/>
    </source>
</evidence>
<organism evidence="5 6">
    <name type="scientific">Niastella koreensis (strain DSM 17620 / KACC 11465 / NBRC 106392 / GR20-10)</name>
    <dbReference type="NCBI Taxonomy" id="700598"/>
    <lineage>
        <taxon>Bacteria</taxon>
        <taxon>Pseudomonadati</taxon>
        <taxon>Bacteroidota</taxon>
        <taxon>Chitinophagia</taxon>
        <taxon>Chitinophagales</taxon>
        <taxon>Chitinophagaceae</taxon>
        <taxon>Niastella</taxon>
    </lineage>
</organism>
<dbReference type="InterPro" id="IPR036390">
    <property type="entry name" value="WH_DNA-bd_sf"/>
</dbReference>
<dbReference type="GO" id="GO:0003677">
    <property type="term" value="F:DNA binding"/>
    <property type="evidence" value="ECO:0007669"/>
    <property type="project" value="UniProtKB-KW"/>
</dbReference>
<reference evidence="5 6" key="1">
    <citation type="submission" date="2011-12" db="EMBL/GenBank/DDBJ databases">
        <title>The complete genome of Niastella koreensis GR20-10.</title>
        <authorList>
            <consortium name="US DOE Joint Genome Institute (JGI-PGF)"/>
            <person name="Lucas S."/>
            <person name="Han J."/>
            <person name="Lapidus A."/>
            <person name="Bruce D."/>
            <person name="Goodwin L."/>
            <person name="Pitluck S."/>
            <person name="Peters L."/>
            <person name="Kyrpides N."/>
            <person name="Mavromatis K."/>
            <person name="Ivanova N."/>
            <person name="Mikhailova N."/>
            <person name="Davenport K."/>
            <person name="Saunders E."/>
            <person name="Detter J.C."/>
            <person name="Tapia R."/>
            <person name="Han C."/>
            <person name="Land M."/>
            <person name="Hauser L."/>
            <person name="Markowitz V."/>
            <person name="Cheng J.-F."/>
            <person name="Hugenholtz P."/>
            <person name="Woyke T."/>
            <person name="Wu D."/>
            <person name="Tindall B."/>
            <person name="Pomrenke H."/>
            <person name="Brambilla E."/>
            <person name="Klenk H.-P."/>
            <person name="Eisen J.A."/>
        </authorList>
    </citation>
    <scope>NUCLEOTIDE SEQUENCE [LARGE SCALE GENOMIC DNA]</scope>
    <source>
        <strain evidence="6">DSM 17620 / KACC 11465 / NBRC 106392 / GR20-10</strain>
    </source>
</reference>
<dbReference type="SUPFAM" id="SSF46785">
    <property type="entry name" value="Winged helix' DNA-binding domain"/>
    <property type="match status" value="1"/>
</dbReference>
<name>G8TBG0_NIAKG</name>
<dbReference type="PANTHER" id="PTHR33204">
    <property type="entry name" value="TRANSCRIPTIONAL REGULATOR, MARR FAMILY"/>
    <property type="match status" value="1"/>
</dbReference>
<dbReference type="PROSITE" id="PS51118">
    <property type="entry name" value="HTH_HXLR"/>
    <property type="match status" value="1"/>
</dbReference>
<proteinExistence type="predicted"/>
<feature type="domain" description="HTH hxlR-type" evidence="4">
    <location>
        <begin position="26"/>
        <end position="125"/>
    </location>
</feature>
<evidence type="ECO:0000256" key="3">
    <source>
        <dbReference type="ARBA" id="ARBA00023163"/>
    </source>
</evidence>
<keyword evidence="2" id="KW-0238">DNA-binding</keyword>
<gene>
    <name evidence="5" type="ordered locus">Niako_7244</name>
</gene>
<dbReference type="Proteomes" id="UP000005438">
    <property type="component" value="Chromosome"/>
</dbReference>
<evidence type="ECO:0000256" key="2">
    <source>
        <dbReference type="ARBA" id="ARBA00023125"/>
    </source>
</evidence>
<keyword evidence="3" id="KW-0804">Transcription</keyword>
<dbReference type="PANTHER" id="PTHR33204:SF39">
    <property type="entry name" value="TRANSCRIPTIONAL REGULATORY PROTEIN"/>
    <property type="match status" value="1"/>
</dbReference>
<dbReference type="InterPro" id="IPR002577">
    <property type="entry name" value="HTH_HxlR"/>
</dbReference>
<accession>G8TBG0</accession>
<dbReference type="AlphaFoldDB" id="G8TBG0"/>
<dbReference type="PATRIC" id="fig|700598.3.peg.7415"/>
<evidence type="ECO:0000313" key="6">
    <source>
        <dbReference type="Proteomes" id="UP000005438"/>
    </source>
</evidence>